<dbReference type="AlphaFoldDB" id="A0A7K1XT60"/>
<protein>
    <submittedName>
        <fullName evidence="1">Uncharacterized protein</fullName>
    </submittedName>
</protein>
<name>A0A7K1XT60_9SPHI</name>
<proteinExistence type="predicted"/>
<comment type="caution">
    <text evidence="1">The sequence shown here is derived from an EMBL/GenBank/DDBJ whole genome shotgun (WGS) entry which is preliminary data.</text>
</comment>
<reference evidence="1 2" key="1">
    <citation type="submission" date="2019-11" db="EMBL/GenBank/DDBJ databases">
        <title>Pedobacter sp. HMF7056 Genome sequencing and assembly.</title>
        <authorList>
            <person name="Kang H."/>
            <person name="Kim H."/>
            <person name="Joh K."/>
        </authorList>
    </citation>
    <scope>NUCLEOTIDE SEQUENCE [LARGE SCALE GENOMIC DNA]</scope>
    <source>
        <strain evidence="1 2">HMF7056</strain>
    </source>
</reference>
<dbReference type="Proteomes" id="UP000451233">
    <property type="component" value="Unassembled WGS sequence"/>
</dbReference>
<evidence type="ECO:0000313" key="2">
    <source>
        <dbReference type="Proteomes" id="UP000451233"/>
    </source>
</evidence>
<accession>A0A7K1XT60</accession>
<dbReference type="RefSeq" id="WP_160904973.1">
    <property type="nucleotide sequence ID" value="NZ_WVHS01000001.1"/>
</dbReference>
<gene>
    <name evidence="1" type="ORF">GS398_01495</name>
</gene>
<sequence>MKRSRIFCLLLGLACLAGCTRDRKRDRKVIISLSPDSTSVIVNGMNPGLLEILRTDTLSADDWQSVLLVCKESVDETLQGMEPAYSGEYAVRDSSVIYTPDSGFVKKYTYRAEYRVPSFYSRESMPLDRKLPGSTEVVTGRFKF</sequence>
<organism evidence="1 2">
    <name type="scientific">Hufsiella ginkgonis</name>
    <dbReference type="NCBI Taxonomy" id="2695274"/>
    <lineage>
        <taxon>Bacteria</taxon>
        <taxon>Pseudomonadati</taxon>
        <taxon>Bacteroidota</taxon>
        <taxon>Sphingobacteriia</taxon>
        <taxon>Sphingobacteriales</taxon>
        <taxon>Sphingobacteriaceae</taxon>
        <taxon>Hufsiella</taxon>
    </lineage>
</organism>
<keyword evidence="2" id="KW-1185">Reference proteome</keyword>
<evidence type="ECO:0000313" key="1">
    <source>
        <dbReference type="EMBL" id="MXV13959.1"/>
    </source>
</evidence>
<dbReference type="EMBL" id="WVHS01000001">
    <property type="protein sequence ID" value="MXV13959.1"/>
    <property type="molecule type" value="Genomic_DNA"/>
</dbReference>